<evidence type="ECO:0000256" key="3">
    <source>
        <dbReference type="ARBA" id="ARBA00023172"/>
    </source>
</evidence>
<dbReference type="Proteomes" id="UP001595696">
    <property type="component" value="Unassembled WGS sequence"/>
</dbReference>
<keyword evidence="7" id="KW-1185">Reference proteome</keyword>
<dbReference type="SUPFAM" id="SSF56349">
    <property type="entry name" value="DNA breaking-rejoining enzymes"/>
    <property type="match status" value="1"/>
</dbReference>
<evidence type="ECO:0000256" key="4">
    <source>
        <dbReference type="SAM" id="MobiDB-lite"/>
    </source>
</evidence>
<comment type="similarity">
    <text evidence="1">Belongs to the 'phage' integrase family.</text>
</comment>
<evidence type="ECO:0000256" key="1">
    <source>
        <dbReference type="ARBA" id="ARBA00008857"/>
    </source>
</evidence>
<protein>
    <submittedName>
        <fullName evidence="6">Tyrosine-type recombinase/integrase</fullName>
    </submittedName>
</protein>
<dbReference type="InterPro" id="IPR011010">
    <property type="entry name" value="DNA_brk_join_enz"/>
</dbReference>
<dbReference type="EMBL" id="JBHSAX010000022">
    <property type="protein sequence ID" value="MFC3965629.1"/>
    <property type="molecule type" value="Genomic_DNA"/>
</dbReference>
<dbReference type="PANTHER" id="PTHR30349:SF41">
    <property type="entry name" value="INTEGRASE_RECOMBINASE PROTEIN MJ0367-RELATED"/>
    <property type="match status" value="1"/>
</dbReference>
<dbReference type="CDD" id="cd00397">
    <property type="entry name" value="DNA_BRE_C"/>
    <property type="match status" value="1"/>
</dbReference>
<accession>A0ABV8E176</accession>
<feature type="region of interest" description="Disordered" evidence="4">
    <location>
        <begin position="327"/>
        <end position="362"/>
    </location>
</feature>
<keyword evidence="3" id="KW-0233">DNA recombination</keyword>
<dbReference type="InterPro" id="IPR013762">
    <property type="entry name" value="Integrase-like_cat_sf"/>
</dbReference>
<dbReference type="RefSeq" id="WP_378615631.1">
    <property type="nucleotide sequence ID" value="NZ_JBHSAX010000022.1"/>
</dbReference>
<dbReference type="InterPro" id="IPR010998">
    <property type="entry name" value="Integrase_recombinase_N"/>
</dbReference>
<feature type="domain" description="Tyr recombinase" evidence="5">
    <location>
        <begin position="141"/>
        <end position="324"/>
    </location>
</feature>
<evidence type="ECO:0000256" key="2">
    <source>
        <dbReference type="ARBA" id="ARBA00023125"/>
    </source>
</evidence>
<evidence type="ECO:0000313" key="7">
    <source>
        <dbReference type="Proteomes" id="UP001595696"/>
    </source>
</evidence>
<gene>
    <name evidence="6" type="ORF">ACFO0B_26875</name>
</gene>
<evidence type="ECO:0000313" key="6">
    <source>
        <dbReference type="EMBL" id="MFC3965629.1"/>
    </source>
</evidence>
<dbReference type="Gene3D" id="1.10.150.130">
    <property type="match status" value="1"/>
</dbReference>
<keyword evidence="2" id="KW-0238">DNA-binding</keyword>
<dbReference type="PANTHER" id="PTHR30349">
    <property type="entry name" value="PHAGE INTEGRASE-RELATED"/>
    <property type="match status" value="1"/>
</dbReference>
<comment type="caution">
    <text evidence="6">The sequence shown here is derived from an EMBL/GenBank/DDBJ whole genome shotgun (WGS) entry which is preliminary data.</text>
</comment>
<name>A0ABV8E176_9NOCA</name>
<proteinExistence type="inferred from homology"/>
<reference evidence="7" key="1">
    <citation type="journal article" date="2019" name="Int. J. Syst. Evol. Microbiol.">
        <title>The Global Catalogue of Microorganisms (GCM) 10K type strain sequencing project: providing services to taxonomists for standard genome sequencing and annotation.</title>
        <authorList>
            <consortium name="The Broad Institute Genomics Platform"/>
            <consortium name="The Broad Institute Genome Sequencing Center for Infectious Disease"/>
            <person name="Wu L."/>
            <person name="Ma J."/>
        </authorList>
    </citation>
    <scope>NUCLEOTIDE SEQUENCE [LARGE SCALE GENOMIC DNA]</scope>
    <source>
        <strain evidence="7">CGMCC 4.7330</strain>
    </source>
</reference>
<sequence length="362" mass="40048">MSSRDIATALELIDRLGLTLDDLNNASRTPVQAPIFRDYIIHLRAALPATTTRAYDSYWRIVERRWGDRRLDEPTPPEITALVEEHRRAALRRSNSRDGHGAAMLLVAALRCLYRHAEQDRIIAARDNPAAKVDRPRTLPSARHALSLSQIDELAEVTSSTGDDPELDILIVRLHLETACRRGGALRLEVDDLDDRHCQVCLREKGGTMRWQPISPTLATNLRAHVVTRGGSAAGPGLLRYSTGRRVGRGRYTYLRDRWHERLPWAASLGVSAHWLRHTTVTFVEREFGAAVAHAFAGQADPRHGGTTGLYTRASLAEIAEAVEAIAGEPHPLARNRRHPLADHRAPGSEPPRSPATDSGAA</sequence>
<dbReference type="InterPro" id="IPR002104">
    <property type="entry name" value="Integrase_catalytic"/>
</dbReference>
<dbReference type="Gene3D" id="1.10.443.10">
    <property type="entry name" value="Intergrase catalytic core"/>
    <property type="match status" value="1"/>
</dbReference>
<evidence type="ECO:0000259" key="5">
    <source>
        <dbReference type="PROSITE" id="PS51898"/>
    </source>
</evidence>
<dbReference type="PROSITE" id="PS51898">
    <property type="entry name" value="TYR_RECOMBINASE"/>
    <property type="match status" value="1"/>
</dbReference>
<organism evidence="6 7">
    <name type="scientific">Nocardia jiangsuensis</name>
    <dbReference type="NCBI Taxonomy" id="1691563"/>
    <lineage>
        <taxon>Bacteria</taxon>
        <taxon>Bacillati</taxon>
        <taxon>Actinomycetota</taxon>
        <taxon>Actinomycetes</taxon>
        <taxon>Mycobacteriales</taxon>
        <taxon>Nocardiaceae</taxon>
        <taxon>Nocardia</taxon>
    </lineage>
</organism>
<dbReference type="InterPro" id="IPR050090">
    <property type="entry name" value="Tyrosine_recombinase_XerCD"/>
</dbReference>